<dbReference type="PANTHER" id="PTHR46847">
    <property type="entry name" value="D-ALLOSE-BINDING PERIPLASMIC PROTEIN-RELATED"/>
    <property type="match status" value="1"/>
</dbReference>
<dbReference type="AlphaFoldDB" id="A0A255GRZ0"/>
<dbReference type="GO" id="GO:0030313">
    <property type="term" value="C:cell envelope"/>
    <property type="evidence" value="ECO:0007669"/>
    <property type="project" value="UniProtKB-SubCell"/>
</dbReference>
<reference evidence="6 7" key="1">
    <citation type="submission" date="2017-07" db="EMBL/GenBank/DDBJ databases">
        <title>Draft whole genome sequences of clinical Proprionibacteriaceae strains.</title>
        <authorList>
            <person name="Bernier A.-M."/>
            <person name="Bernard K."/>
            <person name="Domingo M.-C."/>
        </authorList>
    </citation>
    <scope>NUCLEOTIDE SEQUENCE [LARGE SCALE GENOMIC DNA]</scope>
    <source>
        <strain evidence="6 7">NML 130396</strain>
    </source>
</reference>
<keyword evidence="7" id="KW-1185">Reference proteome</keyword>
<dbReference type="GO" id="GO:0030246">
    <property type="term" value="F:carbohydrate binding"/>
    <property type="evidence" value="ECO:0007669"/>
    <property type="project" value="UniProtKB-ARBA"/>
</dbReference>
<evidence type="ECO:0000256" key="3">
    <source>
        <dbReference type="ARBA" id="ARBA00022729"/>
    </source>
</evidence>
<accession>A0A255GRZ0</accession>
<dbReference type="PANTHER" id="PTHR46847:SF1">
    <property type="entry name" value="D-ALLOSE-BINDING PERIPLASMIC PROTEIN-RELATED"/>
    <property type="match status" value="1"/>
</dbReference>
<feature type="domain" description="Periplasmic binding protein" evidence="5">
    <location>
        <begin position="41"/>
        <end position="294"/>
    </location>
</feature>
<evidence type="ECO:0000256" key="1">
    <source>
        <dbReference type="ARBA" id="ARBA00004196"/>
    </source>
</evidence>
<dbReference type="SUPFAM" id="SSF53822">
    <property type="entry name" value="Periplasmic binding protein-like I"/>
    <property type="match status" value="1"/>
</dbReference>
<proteinExistence type="inferred from homology"/>
<dbReference type="PROSITE" id="PS51257">
    <property type="entry name" value="PROKAR_LIPOPROTEIN"/>
    <property type="match status" value="1"/>
</dbReference>
<evidence type="ECO:0000256" key="4">
    <source>
        <dbReference type="SAM" id="SignalP"/>
    </source>
</evidence>
<dbReference type="RefSeq" id="WP_094364792.1">
    <property type="nucleotide sequence ID" value="NZ_NMVQ01000043.1"/>
</dbReference>
<dbReference type="Pfam" id="PF13407">
    <property type="entry name" value="Peripla_BP_4"/>
    <property type="match status" value="1"/>
</dbReference>
<dbReference type="EMBL" id="NMVQ01000043">
    <property type="protein sequence ID" value="OYO18558.1"/>
    <property type="molecule type" value="Genomic_DNA"/>
</dbReference>
<protein>
    <recommendedName>
        <fullName evidence="5">Periplasmic binding protein domain-containing protein</fullName>
    </recommendedName>
</protein>
<evidence type="ECO:0000256" key="2">
    <source>
        <dbReference type="ARBA" id="ARBA00007639"/>
    </source>
</evidence>
<comment type="subcellular location">
    <subcellularLocation>
        <location evidence="1">Cell envelope</location>
    </subcellularLocation>
</comment>
<evidence type="ECO:0000313" key="7">
    <source>
        <dbReference type="Proteomes" id="UP000216311"/>
    </source>
</evidence>
<keyword evidence="3 4" id="KW-0732">Signal</keyword>
<comment type="similarity">
    <text evidence="2">Belongs to the bacterial solute-binding protein 2 family.</text>
</comment>
<name>A0A255GRZ0_9ACTN</name>
<evidence type="ECO:0000259" key="5">
    <source>
        <dbReference type="Pfam" id="PF13407"/>
    </source>
</evidence>
<feature type="chain" id="PRO_5012987998" description="Periplasmic binding protein domain-containing protein" evidence="4">
    <location>
        <begin position="30"/>
        <end position="310"/>
    </location>
</feature>
<dbReference type="OrthoDB" id="1957427at2"/>
<dbReference type="Proteomes" id="UP000216311">
    <property type="component" value="Unassembled WGS sequence"/>
</dbReference>
<dbReference type="InterPro" id="IPR028082">
    <property type="entry name" value="Peripla_BP_I"/>
</dbReference>
<feature type="signal peptide" evidence="4">
    <location>
        <begin position="1"/>
        <end position="29"/>
    </location>
</feature>
<dbReference type="Gene3D" id="3.40.50.2300">
    <property type="match status" value="2"/>
</dbReference>
<dbReference type="CDD" id="cd01536">
    <property type="entry name" value="PBP1_ABC_sugar_binding-like"/>
    <property type="match status" value="1"/>
</dbReference>
<evidence type="ECO:0000313" key="6">
    <source>
        <dbReference type="EMBL" id="OYO18558.1"/>
    </source>
</evidence>
<gene>
    <name evidence="6" type="ORF">CGZ93_14060</name>
</gene>
<dbReference type="InterPro" id="IPR025997">
    <property type="entry name" value="SBP_2_dom"/>
</dbReference>
<comment type="caution">
    <text evidence="6">The sequence shown here is derived from an EMBL/GenBank/DDBJ whole genome shotgun (WGS) entry which is preliminary data.</text>
</comment>
<organism evidence="6 7">
    <name type="scientific">Enemella dayhoffiae</name>
    <dbReference type="NCBI Taxonomy" id="2016507"/>
    <lineage>
        <taxon>Bacteria</taxon>
        <taxon>Bacillati</taxon>
        <taxon>Actinomycetota</taxon>
        <taxon>Actinomycetes</taxon>
        <taxon>Propionibacteriales</taxon>
        <taxon>Propionibacteriaceae</taxon>
        <taxon>Enemella</taxon>
    </lineage>
</organism>
<sequence>MFTARIRAIIAVFATAMLALTGCSGGSSGSEGGATAKQVKIAIVTPYLANAATKKAVDEFKSQASPLGWSVSVTDTAGDMSKLNSAFQDAAVQKPSAIVMVSGDPTQASLGLKAAKNAKVPVYTIDAAPVDGVTANVASDNAGLGKMSAESLVASMGGTKGLVVMLTHDPHPGVNARAKGAEKVLTEQGMTIQKIHVNVPGPVDNARKSVQDAISANGDAIKGIWGGWDEPALGAVQALDAASKKVPVAGVDGQDFALAEIKKQGNFKSTVAQDWRAISGKVVELIKAQVETGKAPEKNDFQLPGQLLQD</sequence>